<protein>
    <submittedName>
        <fullName evidence="1">Uncharacterized protein</fullName>
    </submittedName>
</protein>
<gene>
    <name evidence="1" type="ORF">BDY19DRAFT_996104</name>
</gene>
<reference evidence="1" key="1">
    <citation type="journal article" date="2021" name="Environ. Microbiol.">
        <title>Gene family expansions and transcriptome signatures uncover fungal adaptations to wood decay.</title>
        <authorList>
            <person name="Hage H."/>
            <person name="Miyauchi S."/>
            <person name="Viragh M."/>
            <person name="Drula E."/>
            <person name="Min B."/>
            <person name="Chaduli D."/>
            <person name="Navarro D."/>
            <person name="Favel A."/>
            <person name="Norest M."/>
            <person name="Lesage-Meessen L."/>
            <person name="Balint B."/>
            <person name="Merenyi Z."/>
            <person name="de Eugenio L."/>
            <person name="Morin E."/>
            <person name="Martinez A.T."/>
            <person name="Baldrian P."/>
            <person name="Stursova M."/>
            <person name="Martinez M.J."/>
            <person name="Novotny C."/>
            <person name="Magnuson J.K."/>
            <person name="Spatafora J.W."/>
            <person name="Maurice S."/>
            <person name="Pangilinan J."/>
            <person name="Andreopoulos W."/>
            <person name="LaButti K."/>
            <person name="Hundley H."/>
            <person name="Na H."/>
            <person name="Kuo A."/>
            <person name="Barry K."/>
            <person name="Lipzen A."/>
            <person name="Henrissat B."/>
            <person name="Riley R."/>
            <person name="Ahrendt S."/>
            <person name="Nagy L.G."/>
            <person name="Grigoriev I.V."/>
            <person name="Martin F."/>
            <person name="Rosso M.N."/>
        </authorList>
    </citation>
    <scope>NUCLEOTIDE SEQUENCE</scope>
    <source>
        <strain evidence="1">CBS 384.51</strain>
    </source>
</reference>
<organism evidence="1 2">
    <name type="scientific">Irpex rosettiformis</name>
    <dbReference type="NCBI Taxonomy" id="378272"/>
    <lineage>
        <taxon>Eukaryota</taxon>
        <taxon>Fungi</taxon>
        <taxon>Dikarya</taxon>
        <taxon>Basidiomycota</taxon>
        <taxon>Agaricomycotina</taxon>
        <taxon>Agaricomycetes</taxon>
        <taxon>Polyporales</taxon>
        <taxon>Irpicaceae</taxon>
        <taxon>Irpex</taxon>
    </lineage>
</organism>
<keyword evidence="2" id="KW-1185">Reference proteome</keyword>
<evidence type="ECO:0000313" key="2">
    <source>
        <dbReference type="Proteomes" id="UP001055072"/>
    </source>
</evidence>
<dbReference type="Proteomes" id="UP001055072">
    <property type="component" value="Unassembled WGS sequence"/>
</dbReference>
<comment type="caution">
    <text evidence="1">The sequence shown here is derived from an EMBL/GenBank/DDBJ whole genome shotgun (WGS) entry which is preliminary data.</text>
</comment>
<evidence type="ECO:0000313" key="1">
    <source>
        <dbReference type="EMBL" id="KAI0086201.1"/>
    </source>
</evidence>
<accession>A0ACB8TW95</accession>
<dbReference type="EMBL" id="MU274925">
    <property type="protein sequence ID" value="KAI0086201.1"/>
    <property type="molecule type" value="Genomic_DNA"/>
</dbReference>
<name>A0ACB8TW95_9APHY</name>
<proteinExistence type="predicted"/>
<sequence>MSNPSTPPPNGTGGGQDPQRNVVESPNAGSATSIRISSTFHFNANLDHVAPNTLILTPDRVLFVVHYHWLSAHSMNLFSGLLTDISNPTPDNLFVISVSERADVLNILLHAVYGLSCHNYAPTFQCLEETIEIFVKYGLTPIHHYVPDGSPIFNALLCHAPAKPIEVFALAASYRLEDLAVSSSSYTLNLNIYHISCETAHKIGSQYLQRLYSLHEVRMVTLKELLNIQPTIPPHRDTSTARHSVPAEDHTQIVVRAYHLAAVQVFYTASPAMSRARIESVMSRLINAITCVCCKSSLIGHVEDISERWSLVSRTI</sequence>